<dbReference type="CDD" id="cd04479">
    <property type="entry name" value="RPA3"/>
    <property type="match status" value="1"/>
</dbReference>
<dbReference type="AlphaFoldDB" id="A0AAW0WS41"/>
<dbReference type="FunFam" id="2.40.50.140:FF:000395">
    <property type="entry name" value="Replication protein A3"/>
    <property type="match status" value="1"/>
</dbReference>
<comment type="caution">
    <text evidence="4">The sequence shown here is derived from an EMBL/GenBank/DDBJ whole genome shotgun (WGS) entry which is preliminary data.</text>
</comment>
<evidence type="ECO:0000256" key="3">
    <source>
        <dbReference type="ARBA" id="ARBA00023242"/>
    </source>
</evidence>
<gene>
    <name evidence="4" type="ORF">OTU49_008139</name>
</gene>
<dbReference type="GO" id="GO:0003697">
    <property type="term" value="F:single-stranded DNA binding"/>
    <property type="evidence" value="ECO:0007669"/>
    <property type="project" value="TreeGrafter"/>
</dbReference>
<reference evidence="4 5" key="1">
    <citation type="journal article" date="2024" name="BMC Genomics">
        <title>Genome assembly of redclaw crayfish (Cherax quadricarinatus) provides insights into its immune adaptation and hypoxia tolerance.</title>
        <authorList>
            <person name="Liu Z."/>
            <person name="Zheng J."/>
            <person name="Li H."/>
            <person name="Fang K."/>
            <person name="Wang S."/>
            <person name="He J."/>
            <person name="Zhou D."/>
            <person name="Weng S."/>
            <person name="Chi M."/>
            <person name="Gu Z."/>
            <person name="He J."/>
            <person name="Li F."/>
            <person name="Wang M."/>
        </authorList>
    </citation>
    <scope>NUCLEOTIDE SEQUENCE [LARGE SCALE GENOMIC DNA]</scope>
    <source>
        <strain evidence="4">ZL_2023a</strain>
    </source>
</reference>
<comment type="similarity">
    <text evidence="2">Belongs to the replication factor A protein 3 family.</text>
</comment>
<feature type="non-terminal residue" evidence="4">
    <location>
        <position position="1"/>
    </location>
</feature>
<keyword evidence="5" id="KW-1185">Reference proteome</keyword>
<dbReference type="GO" id="GO:0006260">
    <property type="term" value="P:DNA replication"/>
    <property type="evidence" value="ECO:0007669"/>
    <property type="project" value="InterPro"/>
</dbReference>
<dbReference type="InterPro" id="IPR013970">
    <property type="entry name" value="Rfa2"/>
</dbReference>
<dbReference type="GO" id="GO:0035861">
    <property type="term" value="C:site of double-strand break"/>
    <property type="evidence" value="ECO:0007669"/>
    <property type="project" value="TreeGrafter"/>
</dbReference>
<dbReference type="GO" id="GO:0006298">
    <property type="term" value="P:mismatch repair"/>
    <property type="evidence" value="ECO:0007669"/>
    <property type="project" value="TreeGrafter"/>
</dbReference>
<dbReference type="InterPro" id="IPR012340">
    <property type="entry name" value="NA-bd_OB-fold"/>
</dbReference>
<dbReference type="Pfam" id="PF08661">
    <property type="entry name" value="Rep_fac-A_3"/>
    <property type="match status" value="1"/>
</dbReference>
<sequence>QHSPCLLHFSRFFHPFTMVFPESGTRTRVNGATLTQHTGCQVVLLGEVNQMDSSGKVLTVKASDGQSVQVILQQPAQEILEGLIEIHGVVEGRQVICQSYITFPLDDARNFDMQSYDQAVRLIHTVKDNPWKSD</sequence>
<evidence type="ECO:0008006" key="6">
    <source>
        <dbReference type="Google" id="ProtNLM"/>
    </source>
</evidence>
<accession>A0AAW0WS41</accession>
<evidence type="ECO:0000313" key="5">
    <source>
        <dbReference type="Proteomes" id="UP001445076"/>
    </source>
</evidence>
<evidence type="ECO:0000313" key="4">
    <source>
        <dbReference type="EMBL" id="KAK8730197.1"/>
    </source>
</evidence>
<proteinExistence type="inferred from homology"/>
<organism evidence="4 5">
    <name type="scientific">Cherax quadricarinatus</name>
    <name type="common">Australian red claw crayfish</name>
    <dbReference type="NCBI Taxonomy" id="27406"/>
    <lineage>
        <taxon>Eukaryota</taxon>
        <taxon>Metazoa</taxon>
        <taxon>Ecdysozoa</taxon>
        <taxon>Arthropoda</taxon>
        <taxon>Crustacea</taxon>
        <taxon>Multicrustacea</taxon>
        <taxon>Malacostraca</taxon>
        <taxon>Eumalacostraca</taxon>
        <taxon>Eucarida</taxon>
        <taxon>Decapoda</taxon>
        <taxon>Pleocyemata</taxon>
        <taxon>Astacidea</taxon>
        <taxon>Parastacoidea</taxon>
        <taxon>Parastacidae</taxon>
        <taxon>Cherax</taxon>
    </lineage>
</organism>
<dbReference type="GO" id="GO:0005662">
    <property type="term" value="C:DNA replication factor A complex"/>
    <property type="evidence" value="ECO:0007669"/>
    <property type="project" value="TreeGrafter"/>
</dbReference>
<keyword evidence="3" id="KW-0539">Nucleus</keyword>
<dbReference type="PANTHER" id="PTHR15114">
    <property type="entry name" value="REPLICATION PROTEIN A3"/>
    <property type="match status" value="1"/>
</dbReference>
<dbReference type="Proteomes" id="UP001445076">
    <property type="component" value="Unassembled WGS sequence"/>
</dbReference>
<protein>
    <recommendedName>
        <fullName evidence="6">Replication protein A 14 kDa subunit</fullName>
    </recommendedName>
</protein>
<comment type="subcellular location">
    <subcellularLocation>
        <location evidence="1">Nucleus</location>
    </subcellularLocation>
</comment>
<dbReference type="GO" id="GO:0006284">
    <property type="term" value="P:base-excision repair"/>
    <property type="evidence" value="ECO:0007669"/>
    <property type="project" value="TreeGrafter"/>
</dbReference>
<dbReference type="PANTHER" id="PTHR15114:SF1">
    <property type="entry name" value="REPLICATION PROTEIN A 14 KDA SUBUNIT"/>
    <property type="match status" value="1"/>
</dbReference>
<dbReference type="GO" id="GO:0003684">
    <property type="term" value="F:damaged DNA binding"/>
    <property type="evidence" value="ECO:0007669"/>
    <property type="project" value="TreeGrafter"/>
</dbReference>
<name>A0AAW0WS41_CHEQU</name>
<dbReference type="EMBL" id="JARKIK010000065">
    <property type="protein sequence ID" value="KAK8730197.1"/>
    <property type="molecule type" value="Genomic_DNA"/>
</dbReference>
<evidence type="ECO:0000256" key="2">
    <source>
        <dbReference type="ARBA" id="ARBA00009761"/>
    </source>
</evidence>
<dbReference type="GO" id="GO:0000724">
    <property type="term" value="P:double-strand break repair via homologous recombination"/>
    <property type="evidence" value="ECO:0007669"/>
    <property type="project" value="TreeGrafter"/>
</dbReference>
<dbReference type="Gene3D" id="2.40.50.140">
    <property type="entry name" value="Nucleic acid-binding proteins"/>
    <property type="match status" value="1"/>
</dbReference>
<evidence type="ECO:0000256" key="1">
    <source>
        <dbReference type="ARBA" id="ARBA00004123"/>
    </source>
</evidence>
<dbReference type="GO" id="GO:0006289">
    <property type="term" value="P:nucleotide-excision repair"/>
    <property type="evidence" value="ECO:0007669"/>
    <property type="project" value="TreeGrafter"/>
</dbReference>
<dbReference type="SUPFAM" id="SSF50249">
    <property type="entry name" value="Nucleic acid-binding proteins"/>
    <property type="match status" value="1"/>
</dbReference>